<dbReference type="RefSeq" id="WP_189568909.1">
    <property type="nucleotide sequence ID" value="NZ_BMXI01000005.1"/>
</dbReference>
<dbReference type="Proteomes" id="UP000644507">
    <property type="component" value="Unassembled WGS sequence"/>
</dbReference>
<organism evidence="1 2">
    <name type="scientific">Roseibacillus persicicus</name>
    <dbReference type="NCBI Taxonomy" id="454148"/>
    <lineage>
        <taxon>Bacteria</taxon>
        <taxon>Pseudomonadati</taxon>
        <taxon>Verrucomicrobiota</taxon>
        <taxon>Verrucomicrobiia</taxon>
        <taxon>Verrucomicrobiales</taxon>
        <taxon>Verrucomicrobiaceae</taxon>
        <taxon>Roseibacillus</taxon>
    </lineage>
</organism>
<reference evidence="1" key="2">
    <citation type="submission" date="2020-09" db="EMBL/GenBank/DDBJ databases">
        <authorList>
            <person name="Sun Q."/>
            <person name="Kim S."/>
        </authorList>
    </citation>
    <scope>NUCLEOTIDE SEQUENCE</scope>
    <source>
        <strain evidence="1">KCTC 12988</strain>
    </source>
</reference>
<proteinExistence type="predicted"/>
<accession>A0A918TIC7</accession>
<sequence length="66" mass="6880">MKSQPGVKSVILSGLRATVVMDGDAALDEAKVKAALKGKGMGFASMEKQEITRPKVAYELIVSGAT</sequence>
<reference evidence="1" key="1">
    <citation type="journal article" date="2014" name="Int. J. Syst. Evol. Microbiol.">
        <title>Complete genome sequence of Corynebacterium casei LMG S-19264T (=DSM 44701T), isolated from a smear-ripened cheese.</title>
        <authorList>
            <consortium name="US DOE Joint Genome Institute (JGI-PGF)"/>
            <person name="Walter F."/>
            <person name="Albersmeier A."/>
            <person name="Kalinowski J."/>
            <person name="Ruckert C."/>
        </authorList>
    </citation>
    <scope>NUCLEOTIDE SEQUENCE</scope>
    <source>
        <strain evidence="1">KCTC 12988</strain>
    </source>
</reference>
<gene>
    <name evidence="1" type="ORF">GCM10007100_14150</name>
</gene>
<name>A0A918TIC7_9BACT</name>
<keyword evidence="2" id="KW-1185">Reference proteome</keyword>
<evidence type="ECO:0000313" key="2">
    <source>
        <dbReference type="Proteomes" id="UP000644507"/>
    </source>
</evidence>
<evidence type="ECO:0000313" key="1">
    <source>
        <dbReference type="EMBL" id="GHC49375.1"/>
    </source>
</evidence>
<comment type="caution">
    <text evidence="1">The sequence shown here is derived from an EMBL/GenBank/DDBJ whole genome shotgun (WGS) entry which is preliminary data.</text>
</comment>
<dbReference type="EMBL" id="BMXI01000005">
    <property type="protein sequence ID" value="GHC49375.1"/>
    <property type="molecule type" value="Genomic_DNA"/>
</dbReference>
<dbReference type="AlphaFoldDB" id="A0A918TIC7"/>
<protein>
    <submittedName>
        <fullName evidence="1">Uncharacterized protein</fullName>
    </submittedName>
</protein>